<dbReference type="Proteomes" id="UP000681526">
    <property type="component" value="Unassembled WGS sequence"/>
</dbReference>
<reference evidence="5 6" key="1">
    <citation type="submission" date="2021-04" db="EMBL/GenBank/DDBJ databases">
        <authorList>
            <person name="Rakotoarivonina H."/>
        </authorList>
    </citation>
    <scope>NUCLEOTIDE SEQUENCE [LARGE SCALE GENOMIC DNA]</scope>
    <source>
        <strain evidence="5 6">XE</strain>
    </source>
</reference>
<dbReference type="InterPro" id="IPR018060">
    <property type="entry name" value="HTH_AraC"/>
</dbReference>
<evidence type="ECO:0000313" key="5">
    <source>
        <dbReference type="EMBL" id="CAG5091724.1"/>
    </source>
</evidence>
<gene>
    <name evidence="5" type="primary">txxe 2790</name>
    <name evidence="5" type="ORF">TXXE_16215</name>
</gene>
<feature type="domain" description="HTH araC/xylS-type" evidence="4">
    <location>
        <begin position="156"/>
        <end position="258"/>
    </location>
</feature>
<dbReference type="PROSITE" id="PS01124">
    <property type="entry name" value="HTH_ARAC_FAMILY_2"/>
    <property type="match status" value="1"/>
</dbReference>
<dbReference type="SUPFAM" id="SSF46689">
    <property type="entry name" value="Homeodomain-like"/>
    <property type="match status" value="2"/>
</dbReference>
<dbReference type="SUPFAM" id="SSF51215">
    <property type="entry name" value="Regulatory protein AraC"/>
    <property type="match status" value="1"/>
</dbReference>
<dbReference type="PROSITE" id="PS00041">
    <property type="entry name" value="HTH_ARAC_FAMILY_1"/>
    <property type="match status" value="1"/>
</dbReference>
<organism evidence="5 6">
    <name type="scientific">Thermobacillus xylanilyticus</name>
    <dbReference type="NCBI Taxonomy" id="76633"/>
    <lineage>
        <taxon>Bacteria</taxon>
        <taxon>Bacillati</taxon>
        <taxon>Bacillota</taxon>
        <taxon>Bacilli</taxon>
        <taxon>Bacillales</taxon>
        <taxon>Paenibacillaceae</taxon>
        <taxon>Thermobacillus</taxon>
    </lineage>
</organism>
<keyword evidence="1" id="KW-0805">Transcription regulation</keyword>
<dbReference type="SMART" id="SM00342">
    <property type="entry name" value="HTH_ARAC"/>
    <property type="match status" value="1"/>
</dbReference>
<name>A0ABM8V7I1_THEXY</name>
<dbReference type="PANTHER" id="PTHR43280">
    <property type="entry name" value="ARAC-FAMILY TRANSCRIPTIONAL REGULATOR"/>
    <property type="match status" value="1"/>
</dbReference>
<keyword evidence="3" id="KW-0804">Transcription</keyword>
<keyword evidence="2" id="KW-0238">DNA-binding</keyword>
<dbReference type="InterPro" id="IPR009057">
    <property type="entry name" value="Homeodomain-like_sf"/>
</dbReference>
<keyword evidence="6" id="KW-1185">Reference proteome</keyword>
<dbReference type="PANTHER" id="PTHR43280:SF2">
    <property type="entry name" value="HTH-TYPE TRANSCRIPTIONAL REGULATOR EXSA"/>
    <property type="match status" value="1"/>
</dbReference>
<evidence type="ECO:0000313" key="6">
    <source>
        <dbReference type="Proteomes" id="UP000681526"/>
    </source>
</evidence>
<proteinExistence type="predicted"/>
<accession>A0ABM8V7I1</accession>
<dbReference type="RefSeq" id="WP_213485758.1">
    <property type="nucleotide sequence ID" value="NZ_CAJRAY010000083.1"/>
</dbReference>
<dbReference type="PRINTS" id="PR00032">
    <property type="entry name" value="HTHARAC"/>
</dbReference>
<evidence type="ECO:0000256" key="3">
    <source>
        <dbReference type="ARBA" id="ARBA00023163"/>
    </source>
</evidence>
<dbReference type="InterPro" id="IPR037923">
    <property type="entry name" value="HTH-like"/>
</dbReference>
<evidence type="ECO:0000256" key="1">
    <source>
        <dbReference type="ARBA" id="ARBA00023015"/>
    </source>
</evidence>
<dbReference type="InterPro" id="IPR018062">
    <property type="entry name" value="HTH_AraC-typ_CS"/>
</dbReference>
<protein>
    <submittedName>
        <fullName evidence="5">Transcriptional regulator, AraC family</fullName>
    </submittedName>
</protein>
<dbReference type="InterPro" id="IPR020449">
    <property type="entry name" value="Tscrpt_reg_AraC-type_HTH"/>
</dbReference>
<sequence>MFQMNRCGYNVVHPEGIVIDRPHGSGDYLFLFFRSRMCVEAQGERFLTDKNTCIIYRKGSRQYYHDIEQPMVHDWFHFDGEDVETFCRKLNLPLDTPMKVHEPVYVSRKVSEIQEALVQNGLYRDEIIDATVRCLLMKLSDIRNRIEPNKPVSKYYDLLVSLRNDIYSNPSVAWTIGDLAARVNMSRSYFQKLYKELFGISVMNDIIHNRLEYAMYRLKNTSDSIRDIAAQCGYENDVHFMRQFKKYIGLTPGEFRSGRAKTTVRA</sequence>
<dbReference type="EMBL" id="CAJRAY010000083">
    <property type="protein sequence ID" value="CAG5091724.1"/>
    <property type="molecule type" value="Genomic_DNA"/>
</dbReference>
<dbReference type="Pfam" id="PF12833">
    <property type="entry name" value="HTH_18"/>
    <property type="match status" value="1"/>
</dbReference>
<evidence type="ECO:0000256" key="2">
    <source>
        <dbReference type="ARBA" id="ARBA00023125"/>
    </source>
</evidence>
<comment type="caution">
    <text evidence="5">The sequence shown here is derived from an EMBL/GenBank/DDBJ whole genome shotgun (WGS) entry which is preliminary data.</text>
</comment>
<dbReference type="Gene3D" id="1.10.10.60">
    <property type="entry name" value="Homeodomain-like"/>
    <property type="match status" value="2"/>
</dbReference>
<evidence type="ECO:0000259" key="4">
    <source>
        <dbReference type="PROSITE" id="PS01124"/>
    </source>
</evidence>